<dbReference type="AlphaFoldDB" id="A0A225EGX0"/>
<proteinExistence type="predicted"/>
<name>A0A225EGX0_9BACT</name>
<dbReference type="OrthoDB" id="271331at2"/>
<dbReference type="Pfam" id="PF02655">
    <property type="entry name" value="ATP-grasp_3"/>
    <property type="match status" value="1"/>
</dbReference>
<evidence type="ECO:0000313" key="3">
    <source>
        <dbReference type="EMBL" id="OWK47447.1"/>
    </source>
</evidence>
<accession>A0A225EGX0</accession>
<dbReference type="PIRSF" id="PIRSF016766">
    <property type="entry name" value="UCP016766_ATPgrasp"/>
    <property type="match status" value="1"/>
</dbReference>
<dbReference type="EMBL" id="NIDE01000001">
    <property type="protein sequence ID" value="OWK47447.1"/>
    <property type="molecule type" value="Genomic_DNA"/>
</dbReference>
<keyword evidence="1" id="KW-0067">ATP-binding</keyword>
<keyword evidence="4" id="KW-1185">Reference proteome</keyword>
<dbReference type="Pfam" id="PF18301">
    <property type="entry name" value="preATP-grasp_3"/>
    <property type="match status" value="1"/>
</dbReference>
<dbReference type="Proteomes" id="UP000214646">
    <property type="component" value="Unassembled WGS sequence"/>
</dbReference>
<organism evidence="3 4">
    <name type="scientific">Fimbriiglobus ruber</name>
    <dbReference type="NCBI Taxonomy" id="1908690"/>
    <lineage>
        <taxon>Bacteria</taxon>
        <taxon>Pseudomonadati</taxon>
        <taxon>Planctomycetota</taxon>
        <taxon>Planctomycetia</taxon>
        <taxon>Gemmatales</taxon>
        <taxon>Gemmataceae</taxon>
        <taxon>Fimbriiglobus</taxon>
    </lineage>
</organism>
<evidence type="ECO:0000313" key="4">
    <source>
        <dbReference type="Proteomes" id="UP000214646"/>
    </source>
</evidence>
<dbReference type="Gene3D" id="3.30.470.20">
    <property type="entry name" value="ATP-grasp fold, B domain"/>
    <property type="match status" value="1"/>
</dbReference>
<feature type="domain" description="ATP-grasp" evidence="2">
    <location>
        <begin position="120"/>
        <end position="306"/>
    </location>
</feature>
<dbReference type="InterPro" id="IPR011761">
    <property type="entry name" value="ATP-grasp"/>
</dbReference>
<dbReference type="InterPro" id="IPR003806">
    <property type="entry name" value="ATP-grasp_PylC-type"/>
</dbReference>
<dbReference type="InterPro" id="IPR024710">
    <property type="entry name" value="MfnD"/>
</dbReference>
<dbReference type="PROSITE" id="PS50975">
    <property type="entry name" value="ATP_GRASP"/>
    <property type="match status" value="1"/>
</dbReference>
<evidence type="ECO:0000256" key="1">
    <source>
        <dbReference type="PROSITE-ProRule" id="PRU00409"/>
    </source>
</evidence>
<dbReference type="Gene3D" id="3.40.50.11770">
    <property type="match status" value="1"/>
</dbReference>
<dbReference type="InterPro" id="IPR040803">
    <property type="entry name" value="MfnD_preATP-grasp"/>
</dbReference>
<gene>
    <name evidence="3" type="ORF">FRUB_01146</name>
</gene>
<comment type="caution">
    <text evidence="3">The sequence shown here is derived from an EMBL/GenBank/DDBJ whole genome shotgun (WGS) entry which is preliminary data.</text>
</comment>
<dbReference type="RefSeq" id="WP_143392863.1">
    <property type="nucleotide sequence ID" value="NZ_NIDE01000001.1"/>
</dbReference>
<sequence>MTTIFVYEYCCATGLGREPSDPAHSLFREGRAMRDALAADFARRPGTRVVVSGLPDGADGVDDEVAFRTHSAEADWSVVIAPESRGLLEERYSWARAVGARVLGPSPGAVARTTNKLTLAAEWQAAGVPTPDTRPVDAWPAGRFPCVIKPFDGAGSFATFLTCDDNEFAESVRVATLEGEPAGRLIAQDYVPGRAASIAFMVGPTGALPLLPTFQRLSHDGRFRYEGGVFPISPNLAGRAVDLGRRAIAGIHGLFGYVGVDLVLGAAADGSADRAIEINPRFTTSYIGLRTLANTNLADLLLRVARGENVSPPVWKAGRASFGADGSVSYAASSDT</sequence>
<keyword evidence="1" id="KW-0547">Nucleotide-binding</keyword>
<dbReference type="SUPFAM" id="SSF56059">
    <property type="entry name" value="Glutathione synthetase ATP-binding domain-like"/>
    <property type="match status" value="1"/>
</dbReference>
<dbReference type="GO" id="GO:0005524">
    <property type="term" value="F:ATP binding"/>
    <property type="evidence" value="ECO:0007669"/>
    <property type="project" value="UniProtKB-UniRule"/>
</dbReference>
<protein>
    <submittedName>
        <fullName evidence="3">COG1821 family protein</fullName>
    </submittedName>
</protein>
<reference evidence="4" key="1">
    <citation type="submission" date="2017-06" db="EMBL/GenBank/DDBJ databases">
        <title>Genome analysis of Fimbriiglobus ruber SP5, the first member of the order Planctomycetales with confirmed chitinolytic capability.</title>
        <authorList>
            <person name="Ravin N.V."/>
            <person name="Rakitin A.L."/>
            <person name="Ivanova A.A."/>
            <person name="Beletsky A.V."/>
            <person name="Kulichevskaya I.S."/>
            <person name="Mardanov A.V."/>
            <person name="Dedysh S.N."/>
        </authorList>
    </citation>
    <scope>NUCLEOTIDE SEQUENCE [LARGE SCALE GENOMIC DNA]</scope>
    <source>
        <strain evidence="4">SP5</strain>
    </source>
</reference>
<evidence type="ECO:0000259" key="2">
    <source>
        <dbReference type="PROSITE" id="PS50975"/>
    </source>
</evidence>
<dbReference type="GO" id="GO:0046872">
    <property type="term" value="F:metal ion binding"/>
    <property type="evidence" value="ECO:0007669"/>
    <property type="project" value="InterPro"/>
</dbReference>